<dbReference type="eggNOG" id="COG0406">
    <property type="taxonomic scope" value="Bacteria"/>
</dbReference>
<dbReference type="InterPro" id="IPR000086">
    <property type="entry name" value="NUDIX_hydrolase_dom"/>
</dbReference>
<evidence type="ECO:0000256" key="2">
    <source>
        <dbReference type="ARBA" id="ARBA00022801"/>
    </source>
</evidence>
<reference evidence="6 7" key="1">
    <citation type="submission" date="2011-11" db="EMBL/GenBank/DDBJ databases">
        <title>Whole genome shotgun sequence of Gordonia amarae NBRC 15530.</title>
        <authorList>
            <person name="Takarada H."/>
            <person name="Hosoyama A."/>
            <person name="Tsuchikane K."/>
            <person name="Katsumata H."/>
            <person name="Yamazaki S."/>
            <person name="Fujita N."/>
        </authorList>
    </citation>
    <scope>NUCLEOTIDE SEQUENCE [LARGE SCALE GENOMIC DNA]</scope>
    <source>
        <strain evidence="6 7">NBRC 15530</strain>
    </source>
</reference>
<dbReference type="SUPFAM" id="SSF53254">
    <property type="entry name" value="Phosphoglycerate mutase-like"/>
    <property type="match status" value="1"/>
</dbReference>
<dbReference type="InterPro" id="IPR029033">
    <property type="entry name" value="His_PPase_superfam"/>
</dbReference>
<dbReference type="InterPro" id="IPR013078">
    <property type="entry name" value="His_Pase_superF_clade-1"/>
</dbReference>
<comment type="similarity">
    <text evidence="1 3">Belongs to the Nudix hydrolase family.</text>
</comment>
<dbReference type="InterPro" id="IPR015797">
    <property type="entry name" value="NUDIX_hydrolase-like_dom_sf"/>
</dbReference>
<dbReference type="PROSITE" id="PS51462">
    <property type="entry name" value="NUDIX"/>
    <property type="match status" value="1"/>
</dbReference>
<dbReference type="STRING" id="1075090.GOAMR_09_00170"/>
<keyword evidence="2 3" id="KW-0378">Hydrolase</keyword>
<evidence type="ECO:0000256" key="4">
    <source>
        <dbReference type="SAM" id="MobiDB-lite"/>
    </source>
</evidence>
<dbReference type="GO" id="GO:0006754">
    <property type="term" value="P:ATP biosynthetic process"/>
    <property type="evidence" value="ECO:0007669"/>
    <property type="project" value="TreeGrafter"/>
</dbReference>
<dbReference type="Gene3D" id="3.40.50.1240">
    <property type="entry name" value="Phosphoglycerate mutase-like"/>
    <property type="match status" value="1"/>
</dbReference>
<sequence length="316" mass="34904">MWAAGGVLWRKGSGDRPVEVGLVHRPRYDDWSLPKGKLNHGETLADTAVRELAEETGYVVHLGRWLRDVGYRLPKGDDKRVRYWSAHAISGSFEPNHEVDRVCWFPVGTARERLSYRLDREVLDEFARLPADLHTLLLVRHAKAGSRSEYTGDDRMRPLDGTGREQAAAMTALLAAFGAQQLHAADRLRCRQTLEPLAERLNVPVRDEPTLSEESYRTGPDAALARITEIATDRKHVHAVCSQGKVVPPLLAEWARLSEIALPDVGNHKGSVWVLTLDGRNLVSADYFDSPLPGADRAPDGFASGAVSSMTPTPAP</sequence>
<dbReference type="eggNOG" id="COG1051">
    <property type="taxonomic scope" value="Bacteria"/>
</dbReference>
<name>G7GK46_9ACTN</name>
<evidence type="ECO:0000256" key="1">
    <source>
        <dbReference type="ARBA" id="ARBA00005582"/>
    </source>
</evidence>
<organism evidence="6 7">
    <name type="scientific">Gordonia amarae NBRC 15530</name>
    <dbReference type="NCBI Taxonomy" id="1075090"/>
    <lineage>
        <taxon>Bacteria</taxon>
        <taxon>Bacillati</taxon>
        <taxon>Actinomycetota</taxon>
        <taxon>Actinomycetes</taxon>
        <taxon>Mycobacteriales</taxon>
        <taxon>Gordoniaceae</taxon>
        <taxon>Gordonia</taxon>
    </lineage>
</organism>
<dbReference type="GO" id="GO:0006167">
    <property type="term" value="P:AMP biosynthetic process"/>
    <property type="evidence" value="ECO:0007669"/>
    <property type="project" value="TreeGrafter"/>
</dbReference>
<gene>
    <name evidence="6" type="primary">mutT</name>
    <name evidence="6" type="ORF">GOAMR_09_00170</name>
</gene>
<protein>
    <submittedName>
        <fullName evidence="6">NTP pyrophosphohydrolase MutT</fullName>
    </submittedName>
</protein>
<dbReference type="SMART" id="SM00855">
    <property type="entry name" value="PGAM"/>
    <property type="match status" value="1"/>
</dbReference>
<feature type="domain" description="Nudix hydrolase" evidence="5">
    <location>
        <begin position="1"/>
        <end position="127"/>
    </location>
</feature>
<dbReference type="InterPro" id="IPR020084">
    <property type="entry name" value="NUDIX_hydrolase_CS"/>
</dbReference>
<dbReference type="CDD" id="cd03673">
    <property type="entry name" value="NUDIX_Ap6A_hydrolase"/>
    <property type="match status" value="1"/>
</dbReference>
<dbReference type="Gene3D" id="3.90.79.10">
    <property type="entry name" value="Nucleoside Triphosphate Pyrophosphohydrolase"/>
    <property type="match status" value="1"/>
</dbReference>
<dbReference type="PANTHER" id="PTHR21340">
    <property type="entry name" value="DIADENOSINE 5,5-P1,P4-TETRAPHOSPHATE PYROPHOSPHOHYDROLASE MUTT"/>
    <property type="match status" value="1"/>
</dbReference>
<feature type="compositionally biased region" description="Polar residues" evidence="4">
    <location>
        <begin position="306"/>
        <end position="316"/>
    </location>
</feature>
<dbReference type="GO" id="GO:0004081">
    <property type="term" value="F:bis(5'-nucleosyl)-tetraphosphatase (asymmetrical) activity"/>
    <property type="evidence" value="ECO:0007669"/>
    <property type="project" value="TreeGrafter"/>
</dbReference>
<dbReference type="SUPFAM" id="SSF55811">
    <property type="entry name" value="Nudix"/>
    <property type="match status" value="1"/>
</dbReference>
<comment type="caution">
    <text evidence="6">The sequence shown here is derived from an EMBL/GenBank/DDBJ whole genome shotgun (WGS) entry which is preliminary data.</text>
</comment>
<dbReference type="InterPro" id="IPR051325">
    <property type="entry name" value="Nudix_hydrolase_domain"/>
</dbReference>
<evidence type="ECO:0000256" key="3">
    <source>
        <dbReference type="RuleBase" id="RU003476"/>
    </source>
</evidence>
<accession>G7GK46</accession>
<dbReference type="AlphaFoldDB" id="G7GK46"/>
<evidence type="ECO:0000259" key="5">
    <source>
        <dbReference type="PROSITE" id="PS51462"/>
    </source>
</evidence>
<dbReference type="PRINTS" id="PR00502">
    <property type="entry name" value="NUDIXFAMILY"/>
</dbReference>
<dbReference type="PROSITE" id="PS00893">
    <property type="entry name" value="NUDIX_BOX"/>
    <property type="match status" value="1"/>
</dbReference>
<evidence type="ECO:0000313" key="6">
    <source>
        <dbReference type="EMBL" id="GAB03971.1"/>
    </source>
</evidence>
<dbReference type="PANTHER" id="PTHR21340:SF0">
    <property type="entry name" value="BIS(5'-NUCLEOSYL)-TETRAPHOSPHATASE [ASYMMETRICAL]"/>
    <property type="match status" value="1"/>
</dbReference>
<dbReference type="Pfam" id="PF00293">
    <property type="entry name" value="NUDIX"/>
    <property type="match status" value="1"/>
</dbReference>
<dbReference type="Proteomes" id="UP000006023">
    <property type="component" value="Unassembled WGS sequence"/>
</dbReference>
<feature type="region of interest" description="Disordered" evidence="4">
    <location>
        <begin position="295"/>
        <end position="316"/>
    </location>
</feature>
<dbReference type="EMBL" id="BAED01000009">
    <property type="protein sequence ID" value="GAB03971.1"/>
    <property type="molecule type" value="Genomic_DNA"/>
</dbReference>
<dbReference type="CDD" id="cd07067">
    <property type="entry name" value="HP_PGM_like"/>
    <property type="match status" value="1"/>
</dbReference>
<keyword evidence="7" id="KW-1185">Reference proteome</keyword>
<evidence type="ECO:0000313" key="7">
    <source>
        <dbReference type="Proteomes" id="UP000006023"/>
    </source>
</evidence>
<dbReference type="InterPro" id="IPR020476">
    <property type="entry name" value="Nudix_hydrolase"/>
</dbReference>
<dbReference type="Pfam" id="PF00300">
    <property type="entry name" value="His_Phos_1"/>
    <property type="match status" value="1"/>
</dbReference>
<proteinExistence type="inferred from homology"/>